<evidence type="ECO:0000313" key="2">
    <source>
        <dbReference type="Proteomes" id="UP000494256"/>
    </source>
</evidence>
<protein>
    <submittedName>
        <fullName evidence="1">Uncharacterized protein</fullName>
    </submittedName>
</protein>
<gene>
    <name evidence="1" type="ORF">APLA_LOCUS15401</name>
</gene>
<name>A0A8S1B2F8_ARCPL</name>
<organism evidence="1 2">
    <name type="scientific">Arctia plantaginis</name>
    <name type="common">Wood tiger moth</name>
    <name type="synonym">Phalaena plantaginis</name>
    <dbReference type="NCBI Taxonomy" id="874455"/>
    <lineage>
        <taxon>Eukaryota</taxon>
        <taxon>Metazoa</taxon>
        <taxon>Ecdysozoa</taxon>
        <taxon>Arthropoda</taxon>
        <taxon>Hexapoda</taxon>
        <taxon>Insecta</taxon>
        <taxon>Pterygota</taxon>
        <taxon>Neoptera</taxon>
        <taxon>Endopterygota</taxon>
        <taxon>Lepidoptera</taxon>
        <taxon>Glossata</taxon>
        <taxon>Ditrysia</taxon>
        <taxon>Noctuoidea</taxon>
        <taxon>Erebidae</taxon>
        <taxon>Arctiinae</taxon>
        <taxon>Arctia</taxon>
    </lineage>
</organism>
<dbReference type="EMBL" id="CADEBD010000443">
    <property type="protein sequence ID" value="CAB3255783.1"/>
    <property type="molecule type" value="Genomic_DNA"/>
</dbReference>
<proteinExistence type="predicted"/>
<reference evidence="1 2" key="1">
    <citation type="submission" date="2020-04" db="EMBL/GenBank/DDBJ databases">
        <authorList>
            <person name="Wallbank WR R."/>
            <person name="Pardo Diaz C."/>
            <person name="Kozak K."/>
            <person name="Martin S."/>
            <person name="Jiggins C."/>
            <person name="Moest M."/>
            <person name="Warren A I."/>
            <person name="Byers J.R.P. K."/>
            <person name="Montejo-Kovacevich G."/>
            <person name="Yen C E."/>
        </authorList>
    </citation>
    <scope>NUCLEOTIDE SEQUENCE [LARGE SCALE GENOMIC DNA]</scope>
</reference>
<evidence type="ECO:0000313" key="1">
    <source>
        <dbReference type="EMBL" id="CAB3255783.1"/>
    </source>
</evidence>
<sequence>MEPQPITSRCSVIESPCDCGCAGRCGRDTARGPHPDLSETEAVLQIVFRASPQCGEQFREKHPEGLVGHPANTSRHVLRLHYKSETNVTREDFLLKKT</sequence>
<dbReference type="AlphaFoldDB" id="A0A8S1B2F8"/>
<comment type="caution">
    <text evidence="1">The sequence shown here is derived from an EMBL/GenBank/DDBJ whole genome shotgun (WGS) entry which is preliminary data.</text>
</comment>
<dbReference type="Proteomes" id="UP000494256">
    <property type="component" value="Unassembled WGS sequence"/>
</dbReference>
<dbReference type="OrthoDB" id="5873834at2759"/>
<accession>A0A8S1B2F8</accession>